<keyword evidence="4" id="KW-0067">ATP-binding</keyword>
<dbReference type="NCBIfam" id="NF002937">
    <property type="entry name" value="PRK03584.1"/>
    <property type="match status" value="1"/>
</dbReference>
<dbReference type="InterPro" id="IPR032387">
    <property type="entry name" value="ACAS_N"/>
</dbReference>
<dbReference type="Gene3D" id="3.40.50.12780">
    <property type="entry name" value="N-terminal domain of ligase-like"/>
    <property type="match status" value="1"/>
</dbReference>
<feature type="domain" description="AMP-dependent synthetase/ligase" evidence="5">
    <location>
        <begin position="118"/>
        <end position="484"/>
    </location>
</feature>
<evidence type="ECO:0000256" key="1">
    <source>
        <dbReference type="ARBA" id="ARBA00006432"/>
    </source>
</evidence>
<evidence type="ECO:0000259" key="5">
    <source>
        <dbReference type="Pfam" id="PF00501"/>
    </source>
</evidence>
<dbReference type="GO" id="GO:0005524">
    <property type="term" value="F:ATP binding"/>
    <property type="evidence" value="ECO:0007669"/>
    <property type="project" value="UniProtKB-KW"/>
</dbReference>
<proteinExistence type="inferred from homology"/>
<dbReference type="InterPro" id="IPR042099">
    <property type="entry name" value="ANL_N_sf"/>
</dbReference>
<sequence>MDVRHQSPAQLWRHPSAESTAMYKFLKHVKVTYNLDFEDYPGLYQWSIENISEFWEEVWRFCKIKASKQYDQVLVKDAPMFPRPDFFAGARLNFAENMLFPDEILDTDIACITVTEDGSSSHTTWAELRESVRQCSNALRASGVKPGDIIAGFVSNHVQSLVAMLAAATIGAIWTAISPENGVAAALDRFGQLEPSVLFVDDGMVYNEKQWSSLDKTLEMVDKLKVKGLKLIVMIRKINEDGMMDTLKSTGVMTREYDNFLESSSDAAIDFEQLPSSHPLYILFSSGTTGLPKAIVHSSLGTLIQNKKSHILHCSMNQKSRILYYTTTSWMMWHWSVAALACGSSLVLYTGSPFRPHGYLSIPKLLEKYQVTHFGTSAAYLTTLEAHDVCVKQEVDLSHLEAIYSTASPLPSSTFSFIYRTFPDKINLGSISGGTDIISNFGEPCPLLPVHAGEIQCIGLGLAVAVADSSTGKPLHGQDGELVCLKPFPSQPLTFWGPGGEAKYRSAYFERFENVWHHGDFARINPSTGGLMVLGRSDGVLNPSGVRFGSAEIYGLLSRFFATEIDEALCVGRVKEGTPNEVVCVFVVMHAGQKLGDDLRQRIKTCIRKELSARHVPGVIEECKAGIPKTNNGKKIEIAVKRIISGFNVTPNASVANPEALEWFRDWAAGN</sequence>
<keyword evidence="9" id="KW-1185">Reference proteome</keyword>
<reference evidence="8" key="1">
    <citation type="journal article" date="2021" name="Nat. Commun.">
        <title>Genetic determinants of endophytism in the Arabidopsis root mycobiome.</title>
        <authorList>
            <person name="Mesny F."/>
            <person name="Miyauchi S."/>
            <person name="Thiergart T."/>
            <person name="Pickel B."/>
            <person name="Atanasova L."/>
            <person name="Karlsson M."/>
            <person name="Huettel B."/>
            <person name="Barry K.W."/>
            <person name="Haridas S."/>
            <person name="Chen C."/>
            <person name="Bauer D."/>
            <person name="Andreopoulos W."/>
            <person name="Pangilinan J."/>
            <person name="LaButti K."/>
            <person name="Riley R."/>
            <person name="Lipzen A."/>
            <person name="Clum A."/>
            <person name="Drula E."/>
            <person name="Henrissat B."/>
            <person name="Kohler A."/>
            <person name="Grigoriev I.V."/>
            <person name="Martin F.M."/>
            <person name="Hacquard S."/>
        </authorList>
    </citation>
    <scope>NUCLEOTIDE SEQUENCE</scope>
    <source>
        <strain evidence="8">MPI-SDFR-AT-0068</strain>
    </source>
</reference>
<dbReference type="GO" id="GO:0006629">
    <property type="term" value="P:lipid metabolic process"/>
    <property type="evidence" value="ECO:0007669"/>
    <property type="project" value="InterPro"/>
</dbReference>
<evidence type="ECO:0000256" key="2">
    <source>
        <dbReference type="ARBA" id="ARBA00022598"/>
    </source>
</evidence>
<accession>A0A8K0W904</accession>
<gene>
    <name evidence="8" type="ORF">BKA59DRAFT_455978</name>
</gene>
<feature type="domain" description="Acetyl-coenzyme A synthetase N-terminal" evidence="7">
    <location>
        <begin position="40"/>
        <end position="97"/>
    </location>
</feature>
<dbReference type="InterPro" id="IPR020845">
    <property type="entry name" value="AMP-binding_CS"/>
</dbReference>
<dbReference type="AlphaFoldDB" id="A0A8K0W904"/>
<dbReference type="PANTHER" id="PTHR42921:SF1">
    <property type="entry name" value="ACETOACETYL-COA SYNTHETASE"/>
    <property type="match status" value="1"/>
</dbReference>
<evidence type="ECO:0000313" key="8">
    <source>
        <dbReference type="EMBL" id="KAH7241378.1"/>
    </source>
</evidence>
<protein>
    <recommendedName>
        <fullName evidence="10">Acetoacetyl-CoA synthetase</fullName>
    </recommendedName>
</protein>
<dbReference type="PROSITE" id="PS00455">
    <property type="entry name" value="AMP_BINDING"/>
    <property type="match status" value="1"/>
</dbReference>
<dbReference type="Pfam" id="PF00501">
    <property type="entry name" value="AMP-binding"/>
    <property type="match status" value="1"/>
</dbReference>
<dbReference type="InterPro" id="IPR000873">
    <property type="entry name" value="AMP-dep_synth/lig_dom"/>
</dbReference>
<dbReference type="EMBL" id="JAGPXF010000005">
    <property type="protein sequence ID" value="KAH7241378.1"/>
    <property type="molecule type" value="Genomic_DNA"/>
</dbReference>
<evidence type="ECO:0008006" key="10">
    <source>
        <dbReference type="Google" id="ProtNLM"/>
    </source>
</evidence>
<keyword evidence="3" id="KW-0547">Nucleotide-binding</keyword>
<dbReference type="Gene3D" id="3.30.300.30">
    <property type="match status" value="1"/>
</dbReference>
<dbReference type="PANTHER" id="PTHR42921">
    <property type="entry name" value="ACETOACETYL-COA SYNTHETASE"/>
    <property type="match status" value="1"/>
</dbReference>
<feature type="domain" description="AMP-binding enzyme C-terminal" evidence="6">
    <location>
        <begin position="564"/>
        <end position="634"/>
    </location>
</feature>
<dbReference type="OrthoDB" id="10253869at2759"/>
<comment type="similarity">
    <text evidence="1">Belongs to the ATP-dependent AMP-binding enzyme family.</text>
</comment>
<evidence type="ECO:0000256" key="4">
    <source>
        <dbReference type="ARBA" id="ARBA00022840"/>
    </source>
</evidence>
<evidence type="ECO:0000313" key="9">
    <source>
        <dbReference type="Proteomes" id="UP000813427"/>
    </source>
</evidence>
<evidence type="ECO:0000256" key="3">
    <source>
        <dbReference type="ARBA" id="ARBA00022741"/>
    </source>
</evidence>
<evidence type="ECO:0000259" key="6">
    <source>
        <dbReference type="Pfam" id="PF13193"/>
    </source>
</evidence>
<dbReference type="InterPro" id="IPR025110">
    <property type="entry name" value="AMP-bd_C"/>
</dbReference>
<dbReference type="GO" id="GO:0030729">
    <property type="term" value="F:acetoacetate-CoA ligase activity"/>
    <property type="evidence" value="ECO:0007669"/>
    <property type="project" value="InterPro"/>
</dbReference>
<dbReference type="NCBIfam" id="TIGR01217">
    <property type="entry name" value="ac_ac_CoA_syn"/>
    <property type="match status" value="1"/>
</dbReference>
<dbReference type="Pfam" id="PF16177">
    <property type="entry name" value="ACAS_N"/>
    <property type="match status" value="1"/>
</dbReference>
<keyword evidence="2" id="KW-0436">Ligase</keyword>
<dbReference type="InterPro" id="IPR005914">
    <property type="entry name" value="Acac_CoA_synth"/>
</dbReference>
<dbReference type="SUPFAM" id="SSF56801">
    <property type="entry name" value="Acetyl-CoA synthetase-like"/>
    <property type="match status" value="1"/>
</dbReference>
<dbReference type="Pfam" id="PF13193">
    <property type="entry name" value="AMP-binding_C"/>
    <property type="match status" value="1"/>
</dbReference>
<comment type="caution">
    <text evidence="8">The sequence shown here is derived from an EMBL/GenBank/DDBJ whole genome shotgun (WGS) entry which is preliminary data.</text>
</comment>
<evidence type="ECO:0000259" key="7">
    <source>
        <dbReference type="Pfam" id="PF16177"/>
    </source>
</evidence>
<dbReference type="InterPro" id="IPR045851">
    <property type="entry name" value="AMP-bd_C_sf"/>
</dbReference>
<name>A0A8K0W904_9HYPO</name>
<dbReference type="Proteomes" id="UP000813427">
    <property type="component" value="Unassembled WGS sequence"/>
</dbReference>
<organism evidence="8 9">
    <name type="scientific">Fusarium tricinctum</name>
    <dbReference type="NCBI Taxonomy" id="61284"/>
    <lineage>
        <taxon>Eukaryota</taxon>
        <taxon>Fungi</taxon>
        <taxon>Dikarya</taxon>
        <taxon>Ascomycota</taxon>
        <taxon>Pezizomycotina</taxon>
        <taxon>Sordariomycetes</taxon>
        <taxon>Hypocreomycetidae</taxon>
        <taxon>Hypocreales</taxon>
        <taxon>Nectriaceae</taxon>
        <taxon>Fusarium</taxon>
        <taxon>Fusarium tricinctum species complex</taxon>
    </lineage>
</organism>